<dbReference type="EMBL" id="MKIO01000047">
    <property type="protein sequence ID" value="OLP52739.1"/>
    <property type="molecule type" value="Genomic_DNA"/>
</dbReference>
<evidence type="ECO:0000313" key="3">
    <source>
        <dbReference type="EMBL" id="OLP52739.1"/>
    </source>
</evidence>
<name>A0A1Q9ACW0_9HYPH</name>
<proteinExistence type="predicted"/>
<dbReference type="Gene3D" id="1.20.1260.10">
    <property type="match status" value="1"/>
</dbReference>
<dbReference type="Pfam" id="PF13628">
    <property type="entry name" value="DUF4142"/>
    <property type="match status" value="1"/>
</dbReference>
<dbReference type="STRING" id="1672749.BJF92_15060"/>
<protein>
    <recommendedName>
        <fullName evidence="2">DUF4142 domain-containing protein</fullName>
    </recommendedName>
</protein>
<accession>A0A1Q9ACW0</accession>
<evidence type="ECO:0000256" key="1">
    <source>
        <dbReference type="SAM" id="SignalP"/>
    </source>
</evidence>
<feature type="domain" description="DUF4142" evidence="2">
    <location>
        <begin position="37"/>
        <end position="172"/>
    </location>
</feature>
<feature type="signal peptide" evidence="1">
    <location>
        <begin position="1"/>
        <end position="20"/>
    </location>
</feature>
<dbReference type="InterPro" id="IPR012347">
    <property type="entry name" value="Ferritin-like"/>
</dbReference>
<organism evidence="3 4">
    <name type="scientific">Xaviernesmea rhizosphaerae</name>
    <dbReference type="NCBI Taxonomy" id="1672749"/>
    <lineage>
        <taxon>Bacteria</taxon>
        <taxon>Pseudomonadati</taxon>
        <taxon>Pseudomonadota</taxon>
        <taxon>Alphaproteobacteria</taxon>
        <taxon>Hyphomicrobiales</taxon>
        <taxon>Rhizobiaceae</taxon>
        <taxon>Rhizobium/Agrobacterium group</taxon>
        <taxon>Xaviernesmea</taxon>
    </lineage>
</organism>
<dbReference type="AlphaFoldDB" id="A0A1Q9ACW0"/>
<keyword evidence="1" id="KW-0732">Signal</keyword>
<evidence type="ECO:0000313" key="4">
    <source>
        <dbReference type="Proteomes" id="UP000186143"/>
    </source>
</evidence>
<evidence type="ECO:0000259" key="2">
    <source>
        <dbReference type="Pfam" id="PF13628"/>
    </source>
</evidence>
<reference evidence="3 4" key="1">
    <citation type="submission" date="2016-09" db="EMBL/GenBank/DDBJ databases">
        <title>Rhizobium sp. nov., a novel species isolated from the rice rhizosphere.</title>
        <authorList>
            <person name="Zhao J."/>
            <person name="Zhang X."/>
        </authorList>
    </citation>
    <scope>NUCLEOTIDE SEQUENCE [LARGE SCALE GENOMIC DNA]</scope>
    <source>
        <strain evidence="3 4">MH17</strain>
    </source>
</reference>
<dbReference type="Proteomes" id="UP000186143">
    <property type="component" value="Unassembled WGS sequence"/>
</dbReference>
<dbReference type="InterPro" id="IPR025419">
    <property type="entry name" value="DUF4142"/>
</dbReference>
<dbReference type="PANTHER" id="PTHR38593:SF1">
    <property type="entry name" value="BLR2558 PROTEIN"/>
    <property type="match status" value="1"/>
</dbReference>
<feature type="chain" id="PRO_5012412529" description="DUF4142 domain-containing protein" evidence="1">
    <location>
        <begin position="21"/>
        <end position="176"/>
    </location>
</feature>
<dbReference type="PANTHER" id="PTHR38593">
    <property type="entry name" value="BLR2558 PROTEIN"/>
    <property type="match status" value="1"/>
</dbReference>
<comment type="caution">
    <text evidence="3">The sequence shown here is derived from an EMBL/GenBank/DDBJ whole genome shotgun (WGS) entry which is preliminary data.</text>
</comment>
<sequence length="176" mass="18861">MIRAALLGATLALAPAFAMAQATPAAQAAPAAMPTEKAEFAKMAGSSNQFEIESSRLALERAQSADVKTFARQMVEDHTKAGKAMMKAAAMKRPADPTPALAPKHAAMLEQLQGAKGAQFQMLYVDMQVQAHEEAVALFTHYAKNGDDAALKSFAAETLPVLEMHRKHVMQLAKKK</sequence>
<gene>
    <name evidence="3" type="ORF">BJF92_15060</name>
</gene>